<gene>
    <name evidence="1" type="ORF">QO016_003885</name>
</gene>
<dbReference type="RefSeq" id="WP_238247284.1">
    <property type="nucleotide sequence ID" value="NZ_BPQX01000007.1"/>
</dbReference>
<keyword evidence="2" id="KW-1185">Reference proteome</keyword>
<dbReference type="Proteomes" id="UP001236369">
    <property type="component" value="Unassembled WGS sequence"/>
</dbReference>
<name>A0ABU0HQ05_9HYPH</name>
<evidence type="ECO:0000313" key="1">
    <source>
        <dbReference type="EMBL" id="MDQ0444375.1"/>
    </source>
</evidence>
<organism evidence="1 2">
    <name type="scientific">Methylobacterium persicinum</name>
    <dbReference type="NCBI Taxonomy" id="374426"/>
    <lineage>
        <taxon>Bacteria</taxon>
        <taxon>Pseudomonadati</taxon>
        <taxon>Pseudomonadota</taxon>
        <taxon>Alphaproteobacteria</taxon>
        <taxon>Hyphomicrobiales</taxon>
        <taxon>Methylobacteriaceae</taxon>
        <taxon>Methylobacterium</taxon>
    </lineage>
</organism>
<protein>
    <submittedName>
        <fullName evidence="1">Uncharacterized protein</fullName>
    </submittedName>
</protein>
<dbReference type="EMBL" id="JAUSVV010000011">
    <property type="protein sequence ID" value="MDQ0444375.1"/>
    <property type="molecule type" value="Genomic_DNA"/>
</dbReference>
<comment type="caution">
    <text evidence="1">The sequence shown here is derived from an EMBL/GenBank/DDBJ whole genome shotgun (WGS) entry which is preliminary data.</text>
</comment>
<accession>A0ABU0HQ05</accession>
<sequence length="56" mass="6001">MSAFAGEGVYTYVRDGALTLAGLRGSRAAQLIGRRGARNQVAEDARHLLLTGRLKD</sequence>
<proteinExistence type="predicted"/>
<evidence type="ECO:0000313" key="2">
    <source>
        <dbReference type="Proteomes" id="UP001236369"/>
    </source>
</evidence>
<reference evidence="1 2" key="1">
    <citation type="submission" date="2023-07" db="EMBL/GenBank/DDBJ databases">
        <title>Genomic Encyclopedia of Type Strains, Phase IV (KMG-IV): sequencing the most valuable type-strain genomes for metagenomic binning, comparative biology and taxonomic classification.</title>
        <authorList>
            <person name="Goeker M."/>
        </authorList>
    </citation>
    <scope>NUCLEOTIDE SEQUENCE [LARGE SCALE GENOMIC DNA]</scope>
    <source>
        <strain evidence="1 2">DSM 19562</strain>
    </source>
</reference>